<keyword evidence="1" id="KW-0808">Transferase</keyword>
<dbReference type="SUPFAM" id="SSF56112">
    <property type="entry name" value="Protein kinase-like (PK-like)"/>
    <property type="match status" value="1"/>
</dbReference>
<dbReference type="PANTHER" id="PTHR47989">
    <property type="entry name" value="OS01G0750732 PROTEIN"/>
    <property type="match status" value="1"/>
</dbReference>
<dbReference type="Proteomes" id="UP000295252">
    <property type="component" value="Chromosome IX"/>
</dbReference>
<keyword evidence="5" id="KW-1185">Reference proteome</keyword>
<evidence type="ECO:0000256" key="2">
    <source>
        <dbReference type="ARBA" id="ARBA00022741"/>
    </source>
</evidence>
<name>A0A068UX38_COFCA</name>
<reference evidence="5" key="1">
    <citation type="journal article" date="2014" name="Science">
        <title>The coffee genome provides insight into the convergent evolution of caffeine biosynthesis.</title>
        <authorList>
            <person name="Denoeud F."/>
            <person name="Carretero-Paulet L."/>
            <person name="Dereeper A."/>
            <person name="Droc G."/>
            <person name="Guyot R."/>
            <person name="Pietrella M."/>
            <person name="Zheng C."/>
            <person name="Alberti A."/>
            <person name="Anthony F."/>
            <person name="Aprea G."/>
            <person name="Aury J.M."/>
            <person name="Bento P."/>
            <person name="Bernard M."/>
            <person name="Bocs S."/>
            <person name="Campa C."/>
            <person name="Cenci A."/>
            <person name="Combes M.C."/>
            <person name="Crouzillat D."/>
            <person name="Da Silva C."/>
            <person name="Daddiego L."/>
            <person name="De Bellis F."/>
            <person name="Dussert S."/>
            <person name="Garsmeur O."/>
            <person name="Gayraud T."/>
            <person name="Guignon V."/>
            <person name="Jahn K."/>
            <person name="Jamilloux V."/>
            <person name="Joet T."/>
            <person name="Labadie K."/>
            <person name="Lan T."/>
            <person name="Leclercq J."/>
            <person name="Lepelley M."/>
            <person name="Leroy T."/>
            <person name="Li L.T."/>
            <person name="Librado P."/>
            <person name="Lopez L."/>
            <person name="Munoz A."/>
            <person name="Noel B."/>
            <person name="Pallavicini A."/>
            <person name="Perrotta G."/>
            <person name="Poncet V."/>
            <person name="Pot D."/>
            <person name="Priyono X."/>
            <person name="Rigoreau M."/>
            <person name="Rouard M."/>
            <person name="Rozas J."/>
            <person name="Tranchant-Dubreuil C."/>
            <person name="VanBuren R."/>
            <person name="Zhang Q."/>
            <person name="Andrade A.C."/>
            <person name="Argout X."/>
            <person name="Bertrand B."/>
            <person name="de Kochko A."/>
            <person name="Graziosi G."/>
            <person name="Henry R.J."/>
            <person name="Jayarama X."/>
            <person name="Ming R."/>
            <person name="Nagai C."/>
            <person name="Rounsley S."/>
            <person name="Sankoff D."/>
            <person name="Giuliano G."/>
            <person name="Albert V.A."/>
            <person name="Wincker P."/>
            <person name="Lashermes P."/>
        </authorList>
    </citation>
    <scope>NUCLEOTIDE SEQUENCE [LARGE SCALE GENOMIC DNA]</scope>
    <source>
        <strain evidence="5">cv. DH200-94</strain>
    </source>
</reference>
<dbReference type="InParanoid" id="A0A068UX38"/>
<protein>
    <recommendedName>
        <fullName evidence="6">Protein kinase domain-containing protein</fullName>
    </recommendedName>
</protein>
<sequence>MVSKFLRLPLRSDQGPSGSPEAAWEDDVYCFGKILLELVTGKLGMSASSSDAAMKEWLEQTLPLISIYEKELLPIIIDPSLIIDEDLLEEVWAVAIVARSCLNPRPSRRPLMRYVLKALENPHEVLREPIDSLLIRVE</sequence>
<keyword evidence="2" id="KW-0547">Nucleotide-binding</keyword>
<dbReference type="GO" id="GO:0004674">
    <property type="term" value="F:protein serine/threonine kinase activity"/>
    <property type="evidence" value="ECO:0007669"/>
    <property type="project" value="UniProtKB-KW"/>
</dbReference>
<dbReference type="PANTHER" id="PTHR47989:SF61">
    <property type="entry name" value="PROTEIN KINASE DOMAIN-CONTAINING PROTEIN"/>
    <property type="match status" value="1"/>
</dbReference>
<evidence type="ECO:0008006" key="6">
    <source>
        <dbReference type="Google" id="ProtNLM"/>
    </source>
</evidence>
<dbReference type="OrthoDB" id="1699482at2759"/>
<dbReference type="Gene3D" id="1.10.510.10">
    <property type="entry name" value="Transferase(Phosphotransferase) domain 1"/>
    <property type="match status" value="1"/>
</dbReference>
<gene>
    <name evidence="4" type="ORF">GSCOC_T00037538001</name>
</gene>
<evidence type="ECO:0000256" key="3">
    <source>
        <dbReference type="ARBA" id="ARBA00022840"/>
    </source>
</evidence>
<dbReference type="PhylomeDB" id="A0A068UX38"/>
<keyword evidence="1" id="KW-0723">Serine/threonine-protein kinase</keyword>
<keyword evidence="1" id="KW-0418">Kinase</keyword>
<dbReference type="InterPro" id="IPR011009">
    <property type="entry name" value="Kinase-like_dom_sf"/>
</dbReference>
<evidence type="ECO:0000256" key="1">
    <source>
        <dbReference type="ARBA" id="ARBA00022527"/>
    </source>
</evidence>
<dbReference type="Gramene" id="CDP12862">
    <property type="protein sequence ID" value="CDP12862"/>
    <property type="gene ID" value="GSCOC_T00037538001"/>
</dbReference>
<dbReference type="EMBL" id="HG739155">
    <property type="protein sequence ID" value="CDP12862.1"/>
    <property type="molecule type" value="Genomic_DNA"/>
</dbReference>
<dbReference type="GO" id="GO:0005524">
    <property type="term" value="F:ATP binding"/>
    <property type="evidence" value="ECO:0007669"/>
    <property type="project" value="UniProtKB-KW"/>
</dbReference>
<organism evidence="4 5">
    <name type="scientific">Coffea canephora</name>
    <name type="common">Robusta coffee</name>
    <dbReference type="NCBI Taxonomy" id="49390"/>
    <lineage>
        <taxon>Eukaryota</taxon>
        <taxon>Viridiplantae</taxon>
        <taxon>Streptophyta</taxon>
        <taxon>Embryophyta</taxon>
        <taxon>Tracheophyta</taxon>
        <taxon>Spermatophyta</taxon>
        <taxon>Magnoliopsida</taxon>
        <taxon>eudicotyledons</taxon>
        <taxon>Gunneridae</taxon>
        <taxon>Pentapetalae</taxon>
        <taxon>asterids</taxon>
        <taxon>lamiids</taxon>
        <taxon>Gentianales</taxon>
        <taxon>Rubiaceae</taxon>
        <taxon>Ixoroideae</taxon>
        <taxon>Gardenieae complex</taxon>
        <taxon>Bertiereae - Coffeeae clade</taxon>
        <taxon>Coffeeae</taxon>
        <taxon>Coffea</taxon>
    </lineage>
</organism>
<dbReference type="AlphaFoldDB" id="A0A068UX38"/>
<dbReference type="STRING" id="49390.A0A068UX38"/>
<evidence type="ECO:0000313" key="5">
    <source>
        <dbReference type="Proteomes" id="UP000295252"/>
    </source>
</evidence>
<evidence type="ECO:0000313" key="4">
    <source>
        <dbReference type="EMBL" id="CDP12862.1"/>
    </source>
</evidence>
<accession>A0A068UX38</accession>
<proteinExistence type="predicted"/>
<keyword evidence="3" id="KW-0067">ATP-binding</keyword>